<keyword evidence="2" id="KW-1185">Reference proteome</keyword>
<accession>A0A135THC0</accession>
<protein>
    <submittedName>
        <fullName evidence="1">Uncharacterized protein</fullName>
    </submittedName>
</protein>
<reference evidence="1 2" key="1">
    <citation type="submission" date="2014-02" db="EMBL/GenBank/DDBJ databases">
        <title>The genome sequence of Colletotrichum nymphaeae SA-01.</title>
        <authorList>
            <person name="Baroncelli R."/>
            <person name="Thon M.R."/>
        </authorList>
    </citation>
    <scope>NUCLEOTIDE SEQUENCE [LARGE SCALE GENOMIC DNA]</scope>
    <source>
        <strain evidence="1 2">SA-01</strain>
    </source>
</reference>
<evidence type="ECO:0000313" key="2">
    <source>
        <dbReference type="Proteomes" id="UP000070054"/>
    </source>
</evidence>
<dbReference type="EMBL" id="JEMN01001116">
    <property type="protein sequence ID" value="KXH47553.1"/>
    <property type="molecule type" value="Genomic_DNA"/>
</dbReference>
<dbReference type="Proteomes" id="UP000070054">
    <property type="component" value="Unassembled WGS sequence"/>
</dbReference>
<sequence length="56" mass="6156">MATQNWTEHILRCQCPLSSQPARLAERLVYDVMVGTRVTDVSKGETHARSPSADAA</sequence>
<organism evidence="1 2">
    <name type="scientific">Colletotrichum nymphaeae SA-01</name>
    <dbReference type="NCBI Taxonomy" id="1460502"/>
    <lineage>
        <taxon>Eukaryota</taxon>
        <taxon>Fungi</taxon>
        <taxon>Dikarya</taxon>
        <taxon>Ascomycota</taxon>
        <taxon>Pezizomycotina</taxon>
        <taxon>Sordariomycetes</taxon>
        <taxon>Hypocreomycetidae</taxon>
        <taxon>Glomerellales</taxon>
        <taxon>Glomerellaceae</taxon>
        <taxon>Colletotrichum</taxon>
        <taxon>Colletotrichum acutatum species complex</taxon>
    </lineage>
</organism>
<gene>
    <name evidence="1" type="ORF">CNYM01_07993</name>
</gene>
<evidence type="ECO:0000313" key="1">
    <source>
        <dbReference type="EMBL" id="KXH47553.1"/>
    </source>
</evidence>
<comment type="caution">
    <text evidence="1">The sequence shown here is derived from an EMBL/GenBank/DDBJ whole genome shotgun (WGS) entry which is preliminary data.</text>
</comment>
<dbReference type="AlphaFoldDB" id="A0A135THC0"/>
<name>A0A135THC0_9PEZI</name>
<proteinExistence type="predicted"/>